<name>A0A7Z0IHM8_9MICO</name>
<comment type="similarity">
    <text evidence="2">Belongs to the ribonuclease III family.</text>
</comment>
<evidence type="ECO:0000256" key="1">
    <source>
        <dbReference type="ARBA" id="ARBA00000109"/>
    </source>
</evidence>
<dbReference type="GO" id="GO:0005737">
    <property type="term" value="C:cytoplasm"/>
    <property type="evidence" value="ECO:0007669"/>
    <property type="project" value="UniProtKB-SubCell"/>
</dbReference>
<feature type="active site" evidence="9">
    <location>
        <position position="47"/>
    </location>
</feature>
<dbReference type="AlphaFoldDB" id="A0A7Z0IHM8"/>
<keyword evidence="9" id="KW-0699">rRNA-binding</keyword>
<evidence type="ECO:0000259" key="10">
    <source>
        <dbReference type="PROSITE" id="PS50137"/>
    </source>
</evidence>
<dbReference type="FunFam" id="1.10.1520.10:FF:000001">
    <property type="entry name" value="Ribonuclease 3"/>
    <property type="match status" value="1"/>
</dbReference>
<dbReference type="PROSITE" id="PS50137">
    <property type="entry name" value="DS_RBD"/>
    <property type="match status" value="1"/>
</dbReference>
<dbReference type="InterPro" id="IPR000999">
    <property type="entry name" value="RNase_III_dom"/>
</dbReference>
<dbReference type="InterPro" id="IPR011907">
    <property type="entry name" value="RNase_III"/>
</dbReference>
<sequence length="233" mass="24266">MSEPTEILGRLGVDIDTETLRHALTHRSYSYEHGGIPTNERLEFLGDAVLGVVVTVALYTDNPDLPEGQLAKRRSAVVNTRALAQVGRRLGLGDFIMLGKGEERSGGRDKDSILADTVEALIGATQVGAGMDAAWALVHRLIDPLLADAATLGAGMDWKTSLQEASSAAGLGTPSYEVTGTGPDHARRFTADARLGSTTWGTGDGSSKKDAEAAAAEAAYRAVTAEHPGAVAG</sequence>
<proteinExistence type="inferred from homology"/>
<dbReference type="EMBL" id="JACBZP010000001">
    <property type="protein sequence ID" value="NYI67731.1"/>
    <property type="molecule type" value="Genomic_DNA"/>
</dbReference>
<feature type="domain" description="RNase III" evidence="11">
    <location>
        <begin position="11"/>
        <end position="130"/>
    </location>
</feature>
<dbReference type="PANTHER" id="PTHR11207">
    <property type="entry name" value="RIBONUCLEASE III"/>
    <property type="match status" value="1"/>
</dbReference>
<keyword evidence="9" id="KW-0479">Metal-binding</keyword>
<keyword evidence="3 9" id="KW-0698">rRNA processing</keyword>
<dbReference type="InterPro" id="IPR036389">
    <property type="entry name" value="RNase_III_sf"/>
</dbReference>
<dbReference type="GO" id="GO:0008033">
    <property type="term" value="P:tRNA processing"/>
    <property type="evidence" value="ECO:0007669"/>
    <property type="project" value="UniProtKB-KW"/>
</dbReference>
<dbReference type="HAMAP" id="MF_00104">
    <property type="entry name" value="RNase_III"/>
    <property type="match status" value="1"/>
</dbReference>
<protein>
    <recommendedName>
        <fullName evidence="9">Ribonuclease 3</fullName>
        <ecNumber evidence="9">3.1.26.3</ecNumber>
    </recommendedName>
    <alternativeName>
        <fullName evidence="9">Ribonuclease III</fullName>
        <shortName evidence="9">RNase III</shortName>
    </alternativeName>
</protein>
<dbReference type="Pfam" id="PF00035">
    <property type="entry name" value="dsrm"/>
    <property type="match status" value="1"/>
</dbReference>
<keyword evidence="7 9" id="KW-0378">Hydrolase</keyword>
<keyword evidence="5 9" id="KW-0540">Nuclease</keyword>
<evidence type="ECO:0000256" key="7">
    <source>
        <dbReference type="ARBA" id="ARBA00022801"/>
    </source>
</evidence>
<comment type="subunit">
    <text evidence="9">Homodimer.</text>
</comment>
<feature type="active site" evidence="9">
    <location>
        <position position="119"/>
    </location>
</feature>
<keyword evidence="9" id="KW-0963">Cytoplasm</keyword>
<reference evidence="12 13" key="1">
    <citation type="submission" date="2020-07" db="EMBL/GenBank/DDBJ databases">
        <title>Sequencing the genomes of 1000 actinobacteria strains.</title>
        <authorList>
            <person name="Klenk H.-P."/>
        </authorList>
    </citation>
    <scope>NUCLEOTIDE SEQUENCE [LARGE SCALE GENOMIC DNA]</scope>
    <source>
        <strain evidence="12 13">DSM 26341</strain>
    </source>
</reference>
<keyword evidence="6 9" id="KW-0255">Endonuclease</keyword>
<dbReference type="Proteomes" id="UP000539111">
    <property type="component" value="Unassembled WGS sequence"/>
</dbReference>
<evidence type="ECO:0000256" key="2">
    <source>
        <dbReference type="ARBA" id="ARBA00010183"/>
    </source>
</evidence>
<evidence type="ECO:0000256" key="5">
    <source>
        <dbReference type="ARBA" id="ARBA00022722"/>
    </source>
</evidence>
<evidence type="ECO:0000259" key="11">
    <source>
        <dbReference type="PROSITE" id="PS50142"/>
    </source>
</evidence>
<dbReference type="PROSITE" id="PS50142">
    <property type="entry name" value="RNASE_3_2"/>
    <property type="match status" value="1"/>
</dbReference>
<comment type="cofactor">
    <cofactor evidence="9">
        <name>Mg(2+)</name>
        <dbReference type="ChEBI" id="CHEBI:18420"/>
    </cofactor>
</comment>
<evidence type="ECO:0000313" key="12">
    <source>
        <dbReference type="EMBL" id="NYI67731.1"/>
    </source>
</evidence>
<keyword evidence="13" id="KW-1185">Reference proteome</keyword>
<dbReference type="SUPFAM" id="SSF69065">
    <property type="entry name" value="RNase III domain-like"/>
    <property type="match status" value="1"/>
</dbReference>
<dbReference type="RefSeq" id="WP_179427904.1">
    <property type="nucleotide sequence ID" value="NZ_JACBZP010000001.1"/>
</dbReference>
<organism evidence="12 13">
    <name type="scientific">Spelaeicoccus albus</name>
    <dbReference type="NCBI Taxonomy" id="1280376"/>
    <lineage>
        <taxon>Bacteria</taxon>
        <taxon>Bacillati</taxon>
        <taxon>Actinomycetota</taxon>
        <taxon>Actinomycetes</taxon>
        <taxon>Micrococcales</taxon>
        <taxon>Brevibacteriaceae</taxon>
        <taxon>Spelaeicoccus</taxon>
    </lineage>
</organism>
<dbReference type="SMART" id="SM00535">
    <property type="entry name" value="RIBOc"/>
    <property type="match status" value="1"/>
</dbReference>
<keyword evidence="8 9" id="KW-0694">RNA-binding</keyword>
<dbReference type="Gene3D" id="1.10.1520.10">
    <property type="entry name" value="Ribonuclease III domain"/>
    <property type="match status" value="1"/>
</dbReference>
<dbReference type="CDD" id="cd10845">
    <property type="entry name" value="DSRM_RNAse_III_family"/>
    <property type="match status" value="1"/>
</dbReference>
<dbReference type="GO" id="GO:0019843">
    <property type="term" value="F:rRNA binding"/>
    <property type="evidence" value="ECO:0007669"/>
    <property type="project" value="UniProtKB-KW"/>
</dbReference>
<evidence type="ECO:0000256" key="3">
    <source>
        <dbReference type="ARBA" id="ARBA00022552"/>
    </source>
</evidence>
<evidence type="ECO:0000256" key="6">
    <source>
        <dbReference type="ARBA" id="ARBA00022759"/>
    </source>
</evidence>
<feature type="binding site" evidence="9">
    <location>
        <position position="119"/>
    </location>
    <ligand>
        <name>Mg(2+)</name>
        <dbReference type="ChEBI" id="CHEBI:18420"/>
    </ligand>
</feature>
<dbReference type="GO" id="GO:0006364">
    <property type="term" value="P:rRNA processing"/>
    <property type="evidence" value="ECO:0007669"/>
    <property type="project" value="UniProtKB-UniRule"/>
</dbReference>
<evidence type="ECO:0000256" key="9">
    <source>
        <dbReference type="HAMAP-Rule" id="MF_00104"/>
    </source>
</evidence>
<comment type="subcellular location">
    <subcellularLocation>
        <location evidence="9">Cytoplasm</location>
    </subcellularLocation>
</comment>
<feature type="domain" description="DRBM" evidence="10">
    <location>
        <begin position="157"/>
        <end position="225"/>
    </location>
</feature>
<dbReference type="GO" id="GO:0003725">
    <property type="term" value="F:double-stranded RNA binding"/>
    <property type="evidence" value="ECO:0007669"/>
    <property type="project" value="TreeGrafter"/>
</dbReference>
<dbReference type="PANTHER" id="PTHR11207:SF0">
    <property type="entry name" value="RIBONUCLEASE 3"/>
    <property type="match status" value="1"/>
</dbReference>
<keyword evidence="4 9" id="KW-0507">mRNA processing</keyword>
<feature type="binding site" evidence="9">
    <location>
        <position position="116"/>
    </location>
    <ligand>
        <name>Mg(2+)</name>
        <dbReference type="ChEBI" id="CHEBI:18420"/>
    </ligand>
</feature>
<keyword evidence="9" id="KW-0460">Magnesium</keyword>
<feature type="binding site" evidence="9">
    <location>
        <position position="43"/>
    </location>
    <ligand>
        <name>Mg(2+)</name>
        <dbReference type="ChEBI" id="CHEBI:18420"/>
    </ligand>
</feature>
<dbReference type="GO" id="GO:0010468">
    <property type="term" value="P:regulation of gene expression"/>
    <property type="evidence" value="ECO:0007669"/>
    <property type="project" value="TreeGrafter"/>
</dbReference>
<dbReference type="GO" id="GO:0004525">
    <property type="term" value="F:ribonuclease III activity"/>
    <property type="evidence" value="ECO:0007669"/>
    <property type="project" value="UniProtKB-UniRule"/>
</dbReference>
<dbReference type="InterPro" id="IPR014720">
    <property type="entry name" value="dsRBD_dom"/>
</dbReference>
<evidence type="ECO:0000256" key="8">
    <source>
        <dbReference type="ARBA" id="ARBA00022884"/>
    </source>
</evidence>
<keyword evidence="9" id="KW-0819">tRNA processing</keyword>
<dbReference type="Gene3D" id="3.30.160.20">
    <property type="match status" value="1"/>
</dbReference>
<dbReference type="Pfam" id="PF14622">
    <property type="entry name" value="Ribonucleas_3_3"/>
    <property type="match status" value="1"/>
</dbReference>
<dbReference type="GO" id="GO:0046872">
    <property type="term" value="F:metal ion binding"/>
    <property type="evidence" value="ECO:0007669"/>
    <property type="project" value="UniProtKB-KW"/>
</dbReference>
<dbReference type="SUPFAM" id="SSF54768">
    <property type="entry name" value="dsRNA-binding domain-like"/>
    <property type="match status" value="1"/>
</dbReference>
<evidence type="ECO:0000256" key="4">
    <source>
        <dbReference type="ARBA" id="ARBA00022664"/>
    </source>
</evidence>
<comment type="function">
    <text evidence="9">Digests double-stranded RNA. Involved in the processing of primary rRNA transcript to yield the immediate precursors to the large and small rRNAs (23S and 16S). Processes some mRNAs, and tRNAs when they are encoded in the rRNA operon. Processes pre-crRNA and tracrRNA of type II CRISPR loci if present in the organism.</text>
</comment>
<dbReference type="PROSITE" id="PS00517">
    <property type="entry name" value="RNASE_3_1"/>
    <property type="match status" value="1"/>
</dbReference>
<evidence type="ECO:0000313" key="13">
    <source>
        <dbReference type="Proteomes" id="UP000539111"/>
    </source>
</evidence>
<gene>
    <name evidence="9" type="primary">rnc</name>
    <name evidence="12" type="ORF">BJY26_002037</name>
</gene>
<dbReference type="CDD" id="cd00593">
    <property type="entry name" value="RIBOc"/>
    <property type="match status" value="1"/>
</dbReference>
<dbReference type="EC" id="3.1.26.3" evidence="9"/>
<dbReference type="SMART" id="SM00358">
    <property type="entry name" value="DSRM"/>
    <property type="match status" value="1"/>
</dbReference>
<dbReference type="NCBIfam" id="TIGR02191">
    <property type="entry name" value="RNaseIII"/>
    <property type="match status" value="1"/>
</dbReference>
<accession>A0A7Z0IHM8</accession>
<comment type="caution">
    <text evidence="12">The sequence shown here is derived from an EMBL/GenBank/DDBJ whole genome shotgun (WGS) entry which is preliminary data.</text>
</comment>
<comment type="catalytic activity">
    <reaction evidence="1 9">
        <text>Endonucleolytic cleavage to 5'-phosphomonoester.</text>
        <dbReference type="EC" id="3.1.26.3"/>
    </reaction>
</comment>
<dbReference type="GO" id="GO:0006397">
    <property type="term" value="P:mRNA processing"/>
    <property type="evidence" value="ECO:0007669"/>
    <property type="project" value="UniProtKB-UniRule"/>
</dbReference>